<dbReference type="InterPro" id="IPR022657">
    <property type="entry name" value="De-COase2_CS"/>
</dbReference>
<comment type="cofactor">
    <cofactor evidence="1 8">
        <name>pyridoxal 5'-phosphate</name>
        <dbReference type="ChEBI" id="CHEBI:597326"/>
    </cofactor>
</comment>
<accession>A0A399J4S3</accession>
<dbReference type="PROSITE" id="PS00879">
    <property type="entry name" value="ODR_DC_2_2"/>
    <property type="match status" value="1"/>
</dbReference>
<dbReference type="InterPro" id="IPR002433">
    <property type="entry name" value="Orn_de-COase"/>
</dbReference>
<evidence type="ECO:0000259" key="9">
    <source>
        <dbReference type="Pfam" id="PF02784"/>
    </source>
</evidence>
<dbReference type="GO" id="GO:0033387">
    <property type="term" value="P:putrescine biosynthetic process from arginine, via ornithine"/>
    <property type="evidence" value="ECO:0007669"/>
    <property type="project" value="TreeGrafter"/>
</dbReference>
<dbReference type="InterPro" id="IPR000183">
    <property type="entry name" value="Orn/DAP/Arg_de-COase"/>
</dbReference>
<dbReference type="Proteomes" id="UP000265848">
    <property type="component" value="Unassembled WGS sequence"/>
</dbReference>
<comment type="pathway">
    <text evidence="5">Amine and polyamine biosynthesis; putrescine biosynthesis via L-ornithine pathway; putrescine from L-ornithine: step 1/1.</text>
</comment>
<dbReference type="PROSITE" id="PS00878">
    <property type="entry name" value="ODR_DC_2_1"/>
    <property type="match status" value="1"/>
</dbReference>
<dbReference type="AlphaFoldDB" id="A0A399J4S3"/>
<dbReference type="FunFam" id="2.40.37.10:FF:000004">
    <property type="entry name" value="Ornithine decarboxylase"/>
    <property type="match status" value="1"/>
</dbReference>
<dbReference type="InterPro" id="IPR009006">
    <property type="entry name" value="Ala_racemase/Decarboxylase_C"/>
</dbReference>
<dbReference type="Gene3D" id="2.40.37.10">
    <property type="entry name" value="Lyase, Ornithine Decarboxylase, Chain A, domain 1"/>
    <property type="match status" value="1"/>
</dbReference>
<dbReference type="Gene3D" id="3.20.20.10">
    <property type="entry name" value="Alanine racemase"/>
    <property type="match status" value="1"/>
</dbReference>
<evidence type="ECO:0000256" key="8">
    <source>
        <dbReference type="PIRSR" id="PIRSR600183-50"/>
    </source>
</evidence>
<dbReference type="EMBL" id="QWJJ01000005">
    <property type="protein sequence ID" value="RII39399.1"/>
    <property type="molecule type" value="Genomic_DNA"/>
</dbReference>
<dbReference type="PANTHER" id="PTHR11482">
    <property type="entry name" value="ARGININE/DIAMINOPIMELATE/ORNITHINE DECARBOXYLASE"/>
    <property type="match status" value="1"/>
</dbReference>
<dbReference type="PRINTS" id="PR01182">
    <property type="entry name" value="ORNDCRBXLASE"/>
</dbReference>
<feature type="active site" description="Proton donor" evidence="8">
    <location>
        <position position="365"/>
    </location>
</feature>
<sequence length="419" mass="45583">MEVSGHIWPGLLEMTMNVNVTDFSARDPMRPVLHPAARPVSRAASRVETFIGQNRFDRPTLVLDINQVEGQYHALKAGLGRAHIHYAVKANPQREIIERLVGLGSGFDAASRAEIELCLSLGAHPGLISFGNTVKKPRDIEFAWTAGITLFAADAEEELQKIATHAPGADVYIRLIVDASQADWPLSRKFGVSRDHAIRLMDQAVALGLRPVGLSFHVGSQTRRADMWTTTLDQVAAVWAEARAAGHDLTLLNIGGGFPAFYGEAIDGPTPYAARVMALIHDRFGDVPRIMAEPGRGLVAEAGAIAAEVLLVSRKSDNDLHRWVYLDIGKFSGLAETMDEAIRYQFLTDRDHEATGPCVLAGPSCDSADVLYEKRPVELPLGLRCGDRVVIRNSGAYTSTYASIGFNGFPPLDIVVLQD</sequence>
<protein>
    <recommendedName>
        <fullName evidence="6">ornithine decarboxylase</fullName>
        <ecNumber evidence="6">4.1.1.17</ecNumber>
    </recommendedName>
</protein>
<comment type="caution">
    <text evidence="10">The sequence shown here is derived from an EMBL/GenBank/DDBJ whole genome shotgun (WGS) entry which is preliminary data.</text>
</comment>
<dbReference type="PRINTS" id="PR01179">
    <property type="entry name" value="ODADCRBXLASE"/>
</dbReference>
<gene>
    <name evidence="10" type="ORF">DL237_07075</name>
</gene>
<evidence type="ECO:0000256" key="5">
    <source>
        <dbReference type="ARBA" id="ARBA00034115"/>
    </source>
</evidence>
<evidence type="ECO:0000313" key="11">
    <source>
        <dbReference type="Proteomes" id="UP000265848"/>
    </source>
</evidence>
<dbReference type="InterPro" id="IPR022653">
    <property type="entry name" value="De-COase2_pyr-phos_BS"/>
</dbReference>
<dbReference type="FunFam" id="3.20.20.10:FF:000008">
    <property type="entry name" value="Ornithine decarboxylase"/>
    <property type="match status" value="1"/>
</dbReference>
<comment type="catalytic activity">
    <reaction evidence="7">
        <text>L-ornithine + H(+) = putrescine + CO2</text>
        <dbReference type="Rhea" id="RHEA:22964"/>
        <dbReference type="ChEBI" id="CHEBI:15378"/>
        <dbReference type="ChEBI" id="CHEBI:16526"/>
        <dbReference type="ChEBI" id="CHEBI:46911"/>
        <dbReference type="ChEBI" id="CHEBI:326268"/>
        <dbReference type="EC" id="4.1.1.17"/>
    </reaction>
</comment>
<keyword evidence="4" id="KW-0456">Lyase</keyword>
<feature type="modified residue" description="N6-(pyridoxal phosphate)lysine" evidence="8">
    <location>
        <position position="89"/>
    </location>
</feature>
<evidence type="ECO:0000256" key="4">
    <source>
        <dbReference type="ARBA" id="ARBA00023239"/>
    </source>
</evidence>
<keyword evidence="3 8" id="KW-0663">Pyridoxal phosphate</keyword>
<dbReference type="SUPFAM" id="SSF51419">
    <property type="entry name" value="PLP-binding barrel"/>
    <property type="match status" value="1"/>
</dbReference>
<evidence type="ECO:0000256" key="6">
    <source>
        <dbReference type="ARBA" id="ARBA00034138"/>
    </source>
</evidence>
<dbReference type="GO" id="GO:0005737">
    <property type="term" value="C:cytoplasm"/>
    <property type="evidence" value="ECO:0007669"/>
    <property type="project" value="TreeGrafter"/>
</dbReference>
<dbReference type="SUPFAM" id="SSF50621">
    <property type="entry name" value="Alanine racemase C-terminal domain-like"/>
    <property type="match status" value="1"/>
</dbReference>
<comment type="similarity">
    <text evidence="2">Belongs to the Orn/Lys/Arg decarboxylase class-II family.</text>
</comment>
<feature type="domain" description="Orn/DAP/Arg decarboxylase 2 N-terminal" evidence="9">
    <location>
        <begin position="67"/>
        <end position="300"/>
    </location>
</feature>
<dbReference type="OrthoDB" id="9802241at2"/>
<dbReference type="PANTHER" id="PTHR11482:SF6">
    <property type="entry name" value="ORNITHINE DECARBOXYLASE 1-RELATED"/>
    <property type="match status" value="1"/>
</dbReference>
<dbReference type="EC" id="4.1.1.17" evidence="6"/>
<keyword evidence="11" id="KW-1185">Reference proteome</keyword>
<evidence type="ECO:0000256" key="2">
    <source>
        <dbReference type="ARBA" id="ARBA00008872"/>
    </source>
</evidence>
<proteinExistence type="inferred from homology"/>
<evidence type="ECO:0000256" key="7">
    <source>
        <dbReference type="ARBA" id="ARBA00049127"/>
    </source>
</evidence>
<evidence type="ECO:0000313" key="10">
    <source>
        <dbReference type="EMBL" id="RII39399.1"/>
    </source>
</evidence>
<organism evidence="10 11">
    <name type="scientific">Pseudooceanicola sediminis</name>
    <dbReference type="NCBI Taxonomy" id="2211117"/>
    <lineage>
        <taxon>Bacteria</taxon>
        <taxon>Pseudomonadati</taxon>
        <taxon>Pseudomonadota</taxon>
        <taxon>Alphaproteobacteria</taxon>
        <taxon>Rhodobacterales</taxon>
        <taxon>Paracoccaceae</taxon>
        <taxon>Pseudooceanicola</taxon>
    </lineage>
</organism>
<reference evidence="10 11" key="1">
    <citation type="submission" date="2018-08" db="EMBL/GenBank/DDBJ databases">
        <title>Pseudooceanicola sediminis CY03 in the family Rhodobacteracea.</title>
        <authorList>
            <person name="Zhang Y.-J."/>
        </authorList>
    </citation>
    <scope>NUCLEOTIDE SEQUENCE [LARGE SCALE GENOMIC DNA]</scope>
    <source>
        <strain evidence="10 11">CY03</strain>
    </source>
</reference>
<name>A0A399J4S3_9RHOB</name>
<dbReference type="GO" id="GO:0004586">
    <property type="term" value="F:ornithine decarboxylase activity"/>
    <property type="evidence" value="ECO:0007669"/>
    <property type="project" value="UniProtKB-EC"/>
</dbReference>
<evidence type="ECO:0000256" key="3">
    <source>
        <dbReference type="ARBA" id="ARBA00022898"/>
    </source>
</evidence>
<evidence type="ECO:0000256" key="1">
    <source>
        <dbReference type="ARBA" id="ARBA00001933"/>
    </source>
</evidence>
<dbReference type="InterPro" id="IPR029066">
    <property type="entry name" value="PLP-binding_barrel"/>
</dbReference>
<dbReference type="Pfam" id="PF02784">
    <property type="entry name" value="Orn_Arg_deC_N"/>
    <property type="match status" value="1"/>
</dbReference>
<dbReference type="InterPro" id="IPR022644">
    <property type="entry name" value="De-COase2_N"/>
</dbReference>
<dbReference type="CDD" id="cd00622">
    <property type="entry name" value="PLPDE_III_ODC"/>
    <property type="match status" value="1"/>
</dbReference>